<feature type="domain" description="Thiamine pyrophosphate enzyme N-terminal TPP-binding" evidence="7">
    <location>
        <begin position="6"/>
        <end position="109"/>
    </location>
</feature>
<dbReference type="InterPro" id="IPR012001">
    <property type="entry name" value="Thiamin_PyroP_enz_TPP-bd_dom"/>
</dbReference>
<dbReference type="SUPFAM" id="SSF52518">
    <property type="entry name" value="Thiamin diphosphate-binding fold (THDP-binding)"/>
    <property type="match status" value="2"/>
</dbReference>
<comment type="similarity">
    <text evidence="2 4">Belongs to the TPP enzyme family.</text>
</comment>
<evidence type="ECO:0008006" key="12">
    <source>
        <dbReference type="Google" id="ProtNLM"/>
    </source>
</evidence>
<dbReference type="Pfam" id="PF02775">
    <property type="entry name" value="TPP_enzyme_C"/>
    <property type="match status" value="1"/>
</dbReference>
<organism evidence="9 10">
    <name type="scientific">Candidatus Lucifugimonas marina</name>
    <dbReference type="NCBI Taxonomy" id="3038979"/>
    <lineage>
        <taxon>Bacteria</taxon>
        <taxon>Bacillati</taxon>
        <taxon>Chloroflexota</taxon>
        <taxon>Dehalococcoidia</taxon>
        <taxon>SAR202 cluster</taxon>
        <taxon>Candidatus Lucifugimonadales</taxon>
        <taxon>Candidatus Lucifugimonadaceae</taxon>
        <taxon>Candidatus Lucifugimonas</taxon>
    </lineage>
</organism>
<dbReference type="PROSITE" id="PS00187">
    <property type="entry name" value="TPP_ENZYMES"/>
    <property type="match status" value="1"/>
</dbReference>
<dbReference type="Pfam" id="PF00205">
    <property type="entry name" value="TPP_enzyme_M"/>
    <property type="match status" value="1"/>
</dbReference>
<dbReference type="GO" id="GO:0050660">
    <property type="term" value="F:flavin adenine dinucleotide binding"/>
    <property type="evidence" value="ECO:0007669"/>
    <property type="project" value="TreeGrafter"/>
</dbReference>
<dbReference type="GO" id="GO:0003984">
    <property type="term" value="F:acetolactate synthase activity"/>
    <property type="evidence" value="ECO:0007669"/>
    <property type="project" value="TreeGrafter"/>
</dbReference>
<dbReference type="GO" id="GO:0030976">
    <property type="term" value="F:thiamine pyrophosphate binding"/>
    <property type="evidence" value="ECO:0007669"/>
    <property type="project" value="InterPro"/>
</dbReference>
<evidence type="ECO:0000256" key="4">
    <source>
        <dbReference type="RuleBase" id="RU362132"/>
    </source>
</evidence>
<dbReference type="InterPro" id="IPR045229">
    <property type="entry name" value="TPP_enz"/>
</dbReference>
<dbReference type="AlphaFoldDB" id="A0AAJ6CRZ6"/>
<dbReference type="GO" id="GO:0009099">
    <property type="term" value="P:L-valine biosynthetic process"/>
    <property type="evidence" value="ECO:0007669"/>
    <property type="project" value="TreeGrafter"/>
</dbReference>
<dbReference type="InterPro" id="IPR029061">
    <property type="entry name" value="THDP-binding"/>
</dbReference>
<evidence type="ECO:0000256" key="2">
    <source>
        <dbReference type="ARBA" id="ARBA00007812"/>
    </source>
</evidence>
<dbReference type="EMBL" id="WMBE01000001">
    <property type="protein sequence ID" value="MDG0865475.1"/>
    <property type="molecule type" value="Genomic_DNA"/>
</dbReference>
<feature type="domain" description="Thiamine pyrophosphate enzyme central" evidence="5">
    <location>
        <begin position="188"/>
        <end position="323"/>
    </location>
</feature>
<dbReference type="RefSeq" id="WP_342823814.1">
    <property type="nucleotide sequence ID" value="NZ_CP046146.1"/>
</dbReference>
<evidence type="ECO:0000313" key="10">
    <source>
        <dbReference type="Proteomes" id="UP001219901"/>
    </source>
</evidence>
<keyword evidence="10" id="KW-1185">Reference proteome</keyword>
<dbReference type="Gene3D" id="3.40.50.970">
    <property type="match status" value="2"/>
</dbReference>
<dbReference type="EMBL" id="CP046147">
    <property type="protein sequence ID" value="WFG39771.1"/>
    <property type="molecule type" value="Genomic_DNA"/>
</dbReference>
<evidence type="ECO:0000313" key="8">
    <source>
        <dbReference type="EMBL" id="MDG0865475.1"/>
    </source>
</evidence>
<proteinExistence type="inferred from homology"/>
<dbReference type="Pfam" id="PF02776">
    <property type="entry name" value="TPP_enzyme_N"/>
    <property type="match status" value="1"/>
</dbReference>
<evidence type="ECO:0000259" key="7">
    <source>
        <dbReference type="Pfam" id="PF02776"/>
    </source>
</evidence>
<reference evidence="9" key="2">
    <citation type="journal article" date="2023" name="Nat. Commun.">
        <title>Cultivation of marine bacteria of the SAR202 clade.</title>
        <authorList>
            <person name="Lim Y."/>
            <person name="Seo J.H."/>
            <person name="Giovannoni S.J."/>
            <person name="Kang I."/>
            <person name="Cho J.C."/>
        </authorList>
    </citation>
    <scope>NUCLEOTIDE SEQUENCE</scope>
    <source>
        <strain evidence="9">JH1073</strain>
    </source>
</reference>
<protein>
    <recommendedName>
        <fullName evidence="12">Thiamine pyrophosphate-binding protein</fullName>
    </recommendedName>
</protein>
<dbReference type="Gene3D" id="3.40.50.1220">
    <property type="entry name" value="TPP-binding domain"/>
    <property type="match status" value="1"/>
</dbReference>
<evidence type="ECO:0000259" key="6">
    <source>
        <dbReference type="Pfam" id="PF02775"/>
    </source>
</evidence>
<evidence type="ECO:0000313" key="9">
    <source>
        <dbReference type="EMBL" id="WFG39771.1"/>
    </source>
</evidence>
<evidence type="ECO:0000256" key="3">
    <source>
        <dbReference type="ARBA" id="ARBA00023052"/>
    </source>
</evidence>
<keyword evidence="3 4" id="KW-0786">Thiamine pyrophosphate</keyword>
<comment type="cofactor">
    <cofactor evidence="1">
        <name>thiamine diphosphate</name>
        <dbReference type="ChEBI" id="CHEBI:58937"/>
    </cofactor>
</comment>
<dbReference type="InterPro" id="IPR012000">
    <property type="entry name" value="Thiamin_PyroP_enz_cen_dom"/>
</dbReference>
<dbReference type="InterPro" id="IPR029035">
    <property type="entry name" value="DHS-like_NAD/FAD-binding_dom"/>
</dbReference>
<name>A0AAJ6CRZ6_9CHLR</name>
<evidence type="ECO:0000259" key="5">
    <source>
        <dbReference type="Pfam" id="PF00205"/>
    </source>
</evidence>
<dbReference type="SUPFAM" id="SSF52467">
    <property type="entry name" value="DHS-like NAD/FAD-binding domain"/>
    <property type="match status" value="1"/>
</dbReference>
<dbReference type="InterPro" id="IPR000399">
    <property type="entry name" value="TPP-bd_CS"/>
</dbReference>
<feature type="domain" description="Thiamine pyrophosphate enzyme TPP-binding" evidence="6">
    <location>
        <begin position="418"/>
        <end position="546"/>
    </location>
</feature>
<dbReference type="GO" id="GO:0005948">
    <property type="term" value="C:acetolactate synthase complex"/>
    <property type="evidence" value="ECO:0007669"/>
    <property type="project" value="TreeGrafter"/>
</dbReference>
<evidence type="ECO:0000313" key="11">
    <source>
        <dbReference type="Proteomes" id="UP001321249"/>
    </source>
</evidence>
<evidence type="ECO:0000256" key="1">
    <source>
        <dbReference type="ARBA" id="ARBA00001964"/>
    </source>
</evidence>
<reference evidence="10" key="3">
    <citation type="submission" date="2023-06" db="EMBL/GenBank/DDBJ databases">
        <title>Pangenomics reveal diversification of enzyme families and niche specialization in globally abundant SAR202 bacteria.</title>
        <authorList>
            <person name="Saw J.H.W."/>
        </authorList>
    </citation>
    <scope>NUCLEOTIDE SEQUENCE [LARGE SCALE GENOMIC DNA]</scope>
    <source>
        <strain evidence="10">JH1073</strain>
    </source>
</reference>
<gene>
    <name evidence="8" type="ORF">GKO46_00105</name>
    <name evidence="9" type="ORF">GKO48_09115</name>
</gene>
<dbReference type="PANTHER" id="PTHR18968:SF13">
    <property type="entry name" value="ACETOLACTATE SYNTHASE CATALYTIC SUBUNIT, MITOCHONDRIAL"/>
    <property type="match status" value="1"/>
</dbReference>
<dbReference type="Proteomes" id="UP001321249">
    <property type="component" value="Unassembled WGS sequence"/>
</dbReference>
<dbReference type="GO" id="GO:0000287">
    <property type="term" value="F:magnesium ion binding"/>
    <property type="evidence" value="ECO:0007669"/>
    <property type="project" value="InterPro"/>
</dbReference>
<dbReference type="CDD" id="cd02002">
    <property type="entry name" value="TPP_BFDC"/>
    <property type="match status" value="1"/>
</dbReference>
<dbReference type="InterPro" id="IPR011766">
    <property type="entry name" value="TPP_enzyme_TPP-bd"/>
</dbReference>
<dbReference type="CDD" id="cd07035">
    <property type="entry name" value="TPP_PYR_POX_like"/>
    <property type="match status" value="1"/>
</dbReference>
<sequence length="552" mass="57750">MARIAGKHALLKMFEAEGVEYMFGNPGTSEAPMMAVMDQYPSIEYVLVLQEGVAVGLAEGYARSTGKVPLVSLHIDNGMSNGLSLMIDQLYGGTPMVMTAGNKDIRKLAPGRSDLADMARPYSKWSTEITHAEQVPSVIRRAFQEARTAPTGPAFVAMSANAFDDVADVDLIPSAQVDISPSADPQLIDQICGLVAGADRPILIVGDRVADTNGTAAAVAVAEAGGMRAYGHGSTSVNFPADHPLWQGNLNMRTAEAVAAVKAADVVVAVGCPVFEDFFYQPGQFVADNSKLIHIDINSGEIGKSEPTDLGILASPGKALGQLAEALQSSLNGAQAEAATGRKEEAAAESAARIEAFRQLAGISAKGRPMSPAMMADHLAKALPDNSAVFNDSVSTGGLLFDALSPSTQGTYYGCRGQAIGWGMGAVMGVKLGSPDQPAVGVIGDGSAIMTVQALWTAVNSDIPAVFVICNNASYRVLKVNMNHYHRLNALDQPDSYFAMDFPNPIDFAAQAQAYGMQGIRVEDPADIDSAVNSAIDSGKPAVIDMIIDGAL</sequence>
<dbReference type="PANTHER" id="PTHR18968">
    <property type="entry name" value="THIAMINE PYROPHOSPHATE ENZYMES"/>
    <property type="match status" value="1"/>
</dbReference>
<dbReference type="Proteomes" id="UP001219901">
    <property type="component" value="Chromosome"/>
</dbReference>
<accession>A0AAJ6CRZ6</accession>
<dbReference type="GO" id="GO:0009097">
    <property type="term" value="P:isoleucine biosynthetic process"/>
    <property type="evidence" value="ECO:0007669"/>
    <property type="project" value="TreeGrafter"/>
</dbReference>
<reference evidence="10 11" key="1">
    <citation type="submission" date="2019-11" db="EMBL/GenBank/DDBJ databases">
        <authorList>
            <person name="Cho J.-C."/>
        </authorList>
    </citation>
    <scope>NUCLEOTIDE SEQUENCE [LARGE SCALE GENOMIC DNA]</scope>
    <source>
        <strain evidence="9 10">JH1073</strain>
        <strain evidence="8 11">JH702</strain>
    </source>
</reference>